<feature type="domain" description="Glucosyltransferase 3-like N-terminal" evidence="2">
    <location>
        <begin position="3"/>
        <end position="162"/>
    </location>
</feature>
<reference evidence="5" key="2">
    <citation type="submission" date="2023-04" db="EMBL/GenBank/DDBJ databases">
        <title>Draft genome sequences of Lactobacillus delbrueckii subsp. bulgaricus ME-900 and ME-901 with improved acid tolerance.</title>
        <authorList>
            <person name="Ishida T."/>
            <person name="Yamamoto E."/>
            <person name="Koizumi A."/>
            <person name="Fujiwara S."/>
            <person name="Makino S."/>
            <person name="Kano H."/>
            <person name="Kimura K."/>
        </authorList>
    </citation>
    <scope>NUCLEOTIDE SEQUENCE</scope>
    <source>
        <strain evidence="5">ME-900</strain>
    </source>
</reference>
<gene>
    <name evidence="4" type="primary">epsIIH</name>
    <name evidence="5" type="ORF">ME0900_16070</name>
</gene>
<dbReference type="InterPro" id="IPR058592">
    <property type="entry name" value="Gtf3_C"/>
</dbReference>
<sequence>MKKYQIFDVYSSDETASGKAPSDINQIAAAAGFESLRLVRVCSEKMDIISRVRRQLHYYFAWPQLYKQIEPNSIVLFQAPSQNSQLRREETLAKLKNKKNVKFIYLVHDVEELRKFYYRKFFEEDFNQMLKYADCLIVHNDSMKKFFEDRGVDPKKLVTLKIFDYLIPNGEINHAKFERSVSVAGNLDVSKTQYLKDIGKIDAKFNLYGLNFTLDAYKNVEYHGAFPADEIPNQLNSGFGLIWDGSSIETCDGAFGNYLRYNNPHKLSLYLASALPVIIWSQAAEASFIIDNNLGLTIDSLNDLPKVLNKVTKEEYEHFAINAREVAKKLRRGDFTKVALKKAVKALEK</sequence>
<proteinExistence type="predicted"/>
<evidence type="ECO:0000259" key="3">
    <source>
        <dbReference type="Pfam" id="PF26337"/>
    </source>
</evidence>
<organism evidence="4">
    <name type="scientific">Lactobacillus delbrueckii subsp. bulgaricus</name>
    <dbReference type="NCBI Taxonomy" id="1585"/>
    <lineage>
        <taxon>Bacteria</taxon>
        <taxon>Bacillati</taxon>
        <taxon>Bacillota</taxon>
        <taxon>Bacilli</taxon>
        <taxon>Lactobacillales</taxon>
        <taxon>Lactobacillaceae</taxon>
        <taxon>Lactobacillus</taxon>
    </lineage>
</organism>
<dbReference type="EMBL" id="LC619751">
    <property type="protein sequence ID" value="BCT69961.1"/>
    <property type="molecule type" value="Genomic_DNA"/>
</dbReference>
<protein>
    <submittedName>
        <fullName evidence="5">Beta-1,6-galactofuranosyltransferase</fullName>
    </submittedName>
    <submittedName>
        <fullName evidence="4">Putative glycosyltransferase</fullName>
    </submittedName>
</protein>
<dbReference type="InterPro" id="IPR058591">
    <property type="entry name" value="Gtf3_N"/>
</dbReference>
<name>A0A0U2KGR1_LACDE</name>
<dbReference type="AlphaFoldDB" id="A0A0U2KGR1"/>
<accession>A0A0U2KGR1</accession>
<reference evidence="4" key="1">
    <citation type="submission" date="2021-03" db="EMBL/GenBank/DDBJ databases">
        <title>EPS cluster and housekeeping genes of probiotic Lactobacillus delbrueckii subsp. bulgaricus.</title>
        <authorList>
            <person name="Kudo H."/>
            <person name="Fujiwara S."/>
            <person name="Sasaki Y."/>
            <person name="Fujisawa M."/>
        </authorList>
    </citation>
    <scope>NUCLEOTIDE SEQUENCE</scope>
    <source>
        <strain evidence="4">OLL1073R-1</strain>
    </source>
</reference>
<evidence type="ECO:0000259" key="2">
    <source>
        <dbReference type="Pfam" id="PF26334"/>
    </source>
</evidence>
<feature type="domain" description="Glucosyltransferase 3-like C-terminal" evidence="3">
    <location>
        <begin position="182"/>
        <end position="343"/>
    </location>
</feature>
<dbReference type="GO" id="GO:0016740">
    <property type="term" value="F:transferase activity"/>
    <property type="evidence" value="ECO:0007669"/>
    <property type="project" value="UniProtKB-KW"/>
</dbReference>
<evidence type="ECO:0000313" key="4">
    <source>
        <dbReference type="EMBL" id="BCT69961.1"/>
    </source>
</evidence>
<dbReference type="Pfam" id="PF26334">
    <property type="entry name" value="Gtf3_N"/>
    <property type="match status" value="1"/>
</dbReference>
<evidence type="ECO:0000256" key="1">
    <source>
        <dbReference type="ARBA" id="ARBA00022679"/>
    </source>
</evidence>
<dbReference type="Proteomes" id="UP001165243">
    <property type="component" value="Unassembled WGS sequence"/>
</dbReference>
<keyword evidence="1 4" id="KW-0808">Transferase</keyword>
<dbReference type="EMBL" id="BSWK01000028">
    <property type="protein sequence ID" value="GMB87233.1"/>
    <property type="molecule type" value="Genomic_DNA"/>
</dbReference>
<dbReference type="RefSeq" id="WP_014565316.1">
    <property type="nucleotide sequence ID" value="NZ_BSWJ01000037.1"/>
</dbReference>
<dbReference type="PIRSF" id="PIRSF007023">
    <property type="entry name" value="UDP-Galf_transf"/>
    <property type="match status" value="1"/>
</dbReference>
<dbReference type="SUPFAM" id="SSF53756">
    <property type="entry name" value="UDP-Glycosyltransferase/glycogen phosphorylase"/>
    <property type="match status" value="1"/>
</dbReference>
<dbReference type="Gene3D" id="3.40.50.2000">
    <property type="entry name" value="Glycogen Phosphorylase B"/>
    <property type="match status" value="2"/>
</dbReference>
<evidence type="ECO:0000313" key="5">
    <source>
        <dbReference type="EMBL" id="GMB87233.1"/>
    </source>
</evidence>
<dbReference type="Pfam" id="PF26337">
    <property type="entry name" value="Gtf3_C"/>
    <property type="match status" value="1"/>
</dbReference>